<comment type="caution">
    <text evidence="2">The sequence shown here is derived from an EMBL/GenBank/DDBJ whole genome shotgun (WGS) entry which is preliminary data.</text>
</comment>
<dbReference type="EMBL" id="JAXCGZ010017267">
    <property type="protein sequence ID" value="KAK7068388.1"/>
    <property type="molecule type" value="Genomic_DNA"/>
</dbReference>
<name>A0AAN8WTY8_HALRR</name>
<evidence type="ECO:0000313" key="2">
    <source>
        <dbReference type="EMBL" id="KAK7068388.1"/>
    </source>
</evidence>
<gene>
    <name evidence="2" type="ORF">SK128_007916</name>
</gene>
<feature type="transmembrane region" description="Helical" evidence="1">
    <location>
        <begin position="145"/>
        <end position="172"/>
    </location>
</feature>
<keyword evidence="3" id="KW-1185">Reference proteome</keyword>
<accession>A0AAN8WTY8</accession>
<evidence type="ECO:0000256" key="1">
    <source>
        <dbReference type="SAM" id="Phobius"/>
    </source>
</evidence>
<dbReference type="Proteomes" id="UP001381693">
    <property type="component" value="Unassembled WGS sequence"/>
</dbReference>
<feature type="non-terminal residue" evidence="2">
    <location>
        <position position="281"/>
    </location>
</feature>
<proteinExistence type="predicted"/>
<sequence length="281" mass="31145">MLTISPEKLKNENKNLRSNSSEGNTFAKCSNLMSIFGFRSIGAKSKSGYKSSQPFVLKLLDYLGLQLTSESSDGTFRVMIWRVFPLMITVGVVAFMAVILGTVMPQLSHDLGVLVVTYICACLYIIFWVGITFTNRDRYCTFMTALVRLNATGPSMVSGVTFLFIAYSIMHIFGNTLIDGDFKGLEFSWDTILSALINPILVALLDLSLFWQIHAISCAYAHVKYRVVTIMESHGVLDPLHSRYEEREKGSTHTASSESITWTPSMLATSSDITDLSLGLA</sequence>
<dbReference type="AlphaFoldDB" id="A0AAN8WTY8"/>
<keyword evidence="1" id="KW-0812">Transmembrane</keyword>
<reference evidence="2 3" key="1">
    <citation type="submission" date="2023-11" db="EMBL/GenBank/DDBJ databases">
        <title>Halocaridina rubra genome assembly.</title>
        <authorList>
            <person name="Smith C."/>
        </authorList>
    </citation>
    <scope>NUCLEOTIDE SEQUENCE [LARGE SCALE GENOMIC DNA]</scope>
    <source>
        <strain evidence="2">EP-1</strain>
        <tissue evidence="2">Whole</tissue>
    </source>
</reference>
<evidence type="ECO:0000313" key="3">
    <source>
        <dbReference type="Proteomes" id="UP001381693"/>
    </source>
</evidence>
<feature type="transmembrane region" description="Helical" evidence="1">
    <location>
        <begin position="192"/>
        <end position="211"/>
    </location>
</feature>
<feature type="transmembrane region" description="Helical" evidence="1">
    <location>
        <begin position="111"/>
        <end position="133"/>
    </location>
</feature>
<organism evidence="2 3">
    <name type="scientific">Halocaridina rubra</name>
    <name type="common">Hawaiian red shrimp</name>
    <dbReference type="NCBI Taxonomy" id="373956"/>
    <lineage>
        <taxon>Eukaryota</taxon>
        <taxon>Metazoa</taxon>
        <taxon>Ecdysozoa</taxon>
        <taxon>Arthropoda</taxon>
        <taxon>Crustacea</taxon>
        <taxon>Multicrustacea</taxon>
        <taxon>Malacostraca</taxon>
        <taxon>Eumalacostraca</taxon>
        <taxon>Eucarida</taxon>
        <taxon>Decapoda</taxon>
        <taxon>Pleocyemata</taxon>
        <taxon>Caridea</taxon>
        <taxon>Atyoidea</taxon>
        <taxon>Atyidae</taxon>
        <taxon>Halocaridina</taxon>
    </lineage>
</organism>
<keyword evidence="1" id="KW-1133">Transmembrane helix</keyword>
<feature type="transmembrane region" description="Helical" evidence="1">
    <location>
        <begin position="83"/>
        <end position="105"/>
    </location>
</feature>
<protein>
    <submittedName>
        <fullName evidence="2">Uncharacterized protein</fullName>
    </submittedName>
</protein>
<keyword evidence="1" id="KW-0472">Membrane</keyword>